<dbReference type="SUPFAM" id="SSF52833">
    <property type="entry name" value="Thioredoxin-like"/>
    <property type="match status" value="1"/>
</dbReference>
<dbReference type="PANTHER" id="PTHR33558">
    <property type="entry name" value="GLUTAREDOXIN-LIKE PROTEIN C5ORF63 HOMOLOG"/>
    <property type="match status" value="1"/>
</dbReference>
<dbReference type="RefSeq" id="WP_061570303.1">
    <property type="nucleotide sequence ID" value="NZ_LQYT01000143.1"/>
</dbReference>
<comment type="caution">
    <text evidence="1">The sequence shown here is derived from an EMBL/GenBank/DDBJ whole genome shotgun (WGS) entry which is preliminary data.</text>
</comment>
<sequence>MEVTFYSRPGCHLCERAETVLRELAEELPITVKKINIDDSDEWTEKYGLMIPVLEADGQIILYGQIVKDEARNRLQQLLAN</sequence>
<dbReference type="InterPro" id="IPR008554">
    <property type="entry name" value="Glutaredoxin-like"/>
</dbReference>
<dbReference type="Pfam" id="PF05768">
    <property type="entry name" value="Glrx-like"/>
    <property type="match status" value="1"/>
</dbReference>
<dbReference type="OrthoDB" id="32865at2"/>
<dbReference type="STRING" id="301148.B4135_4200"/>
<protein>
    <submittedName>
        <fullName evidence="1">Uncharacterized protein</fullName>
    </submittedName>
</protein>
<accession>A0A150L6U1</accession>
<proteinExistence type="predicted"/>
<dbReference type="EMBL" id="LQYT01000143">
    <property type="protein sequence ID" value="KYD08043.1"/>
    <property type="molecule type" value="Genomic_DNA"/>
</dbReference>
<reference evidence="1 2" key="1">
    <citation type="submission" date="2016-01" db="EMBL/GenBank/DDBJ databases">
        <title>Draft Genome Sequences of Seven Thermophilic Sporeformers Isolated from Foods.</title>
        <authorList>
            <person name="Berendsen E.M."/>
            <person name="Wells-Bennik M.H."/>
            <person name="Krawcyk A.O."/>
            <person name="De Jong A."/>
            <person name="Holsappel S."/>
            <person name="Eijlander R.T."/>
            <person name="Kuipers O.P."/>
        </authorList>
    </citation>
    <scope>NUCLEOTIDE SEQUENCE [LARGE SCALE GENOMIC DNA]</scope>
    <source>
        <strain evidence="1 2">B4135</strain>
    </source>
</reference>
<name>A0A150L6U1_9BACI</name>
<dbReference type="PROSITE" id="PS51354">
    <property type="entry name" value="GLUTAREDOXIN_2"/>
    <property type="match status" value="1"/>
</dbReference>
<dbReference type="AlphaFoldDB" id="A0A150L6U1"/>
<gene>
    <name evidence="1" type="ORF">B4135_4200</name>
</gene>
<dbReference type="Proteomes" id="UP000075683">
    <property type="component" value="Unassembled WGS sequence"/>
</dbReference>
<organism evidence="1 2">
    <name type="scientific">Caldibacillus debilis</name>
    <dbReference type="NCBI Taxonomy" id="301148"/>
    <lineage>
        <taxon>Bacteria</taxon>
        <taxon>Bacillati</taxon>
        <taxon>Bacillota</taxon>
        <taxon>Bacilli</taxon>
        <taxon>Bacillales</taxon>
        <taxon>Bacillaceae</taxon>
        <taxon>Caldibacillus</taxon>
    </lineage>
</organism>
<dbReference type="InterPro" id="IPR036249">
    <property type="entry name" value="Thioredoxin-like_sf"/>
</dbReference>
<dbReference type="InterPro" id="IPR052565">
    <property type="entry name" value="Glutaredoxin-like_YDR286C"/>
</dbReference>
<evidence type="ECO:0000313" key="2">
    <source>
        <dbReference type="Proteomes" id="UP000075683"/>
    </source>
</evidence>
<dbReference type="Gene3D" id="3.40.30.10">
    <property type="entry name" value="Glutaredoxin"/>
    <property type="match status" value="1"/>
</dbReference>
<evidence type="ECO:0000313" key="1">
    <source>
        <dbReference type="EMBL" id="KYD08043.1"/>
    </source>
</evidence>
<dbReference type="PANTHER" id="PTHR33558:SF1">
    <property type="entry name" value="GLUTAREDOXIN-LIKE PROTEIN C5ORF63 HOMOLOG"/>
    <property type="match status" value="1"/>
</dbReference>